<evidence type="ECO:0000313" key="5">
    <source>
        <dbReference type="EMBL" id="SHJ31918.1"/>
    </source>
</evidence>
<dbReference type="InterPro" id="IPR015797">
    <property type="entry name" value="NUDIX_hydrolase-like_dom_sf"/>
</dbReference>
<protein>
    <submittedName>
        <fullName evidence="5">8-oxo-dGTP diphosphatase</fullName>
    </submittedName>
</protein>
<dbReference type="Gene3D" id="3.90.79.10">
    <property type="entry name" value="Nucleoside Triphosphate Pyrophosphohydrolase"/>
    <property type="match status" value="1"/>
</dbReference>
<dbReference type="SUPFAM" id="SSF55811">
    <property type="entry name" value="Nudix"/>
    <property type="match status" value="1"/>
</dbReference>
<sequence length="145" mass="16288">MSQPKHVVVVSCMIRNTADEILLVKHHLRGWEIPQGRVEEREALIYALSREVLEEAGVTICNAKPAIIWSKVSDPAAVIFCFTAQHSSGEPTPSEETPEAEWCPADKVLERITHPVNRDRIKALLEHDGNLHLRSYATGPYRILS</sequence>
<dbReference type="PROSITE" id="PS00893">
    <property type="entry name" value="NUDIX_BOX"/>
    <property type="match status" value="1"/>
</dbReference>
<dbReference type="Proteomes" id="UP000184171">
    <property type="component" value="Unassembled WGS sequence"/>
</dbReference>
<dbReference type="AlphaFoldDB" id="A0A1M6IBW5"/>
<evidence type="ECO:0000259" key="4">
    <source>
        <dbReference type="PROSITE" id="PS51462"/>
    </source>
</evidence>
<reference evidence="5 6" key="1">
    <citation type="submission" date="2016-11" db="EMBL/GenBank/DDBJ databases">
        <authorList>
            <person name="Jaros S."/>
            <person name="Januszkiewicz K."/>
            <person name="Wedrychowicz H."/>
        </authorList>
    </citation>
    <scope>NUCLEOTIDE SEQUENCE [LARGE SCALE GENOMIC DNA]</scope>
    <source>
        <strain evidence="5 6">DSM 5091</strain>
    </source>
</reference>
<dbReference type="InterPro" id="IPR000086">
    <property type="entry name" value="NUDIX_hydrolase_dom"/>
</dbReference>
<dbReference type="CDD" id="cd02883">
    <property type="entry name" value="NUDIX_Hydrolase"/>
    <property type="match status" value="1"/>
</dbReference>
<proteinExistence type="predicted"/>
<name>A0A1M6IBW5_MALRU</name>
<evidence type="ECO:0000313" key="6">
    <source>
        <dbReference type="Proteomes" id="UP000184171"/>
    </source>
</evidence>
<accession>A0A1M6IBW5</accession>
<dbReference type="RefSeq" id="WP_072908626.1">
    <property type="nucleotide sequence ID" value="NZ_FQZT01000006.1"/>
</dbReference>
<keyword evidence="6" id="KW-1185">Reference proteome</keyword>
<dbReference type="PANTHER" id="PTHR43046:SF12">
    <property type="entry name" value="GDP-MANNOSE MANNOSYL HYDROLASE"/>
    <property type="match status" value="1"/>
</dbReference>
<dbReference type="PROSITE" id="PS51462">
    <property type="entry name" value="NUDIX"/>
    <property type="match status" value="1"/>
</dbReference>
<dbReference type="EMBL" id="FQZT01000006">
    <property type="protein sequence ID" value="SHJ31918.1"/>
    <property type="molecule type" value="Genomic_DNA"/>
</dbReference>
<organism evidence="5 6">
    <name type="scientific">Malonomonas rubra DSM 5091</name>
    <dbReference type="NCBI Taxonomy" id="1122189"/>
    <lineage>
        <taxon>Bacteria</taxon>
        <taxon>Pseudomonadati</taxon>
        <taxon>Thermodesulfobacteriota</taxon>
        <taxon>Desulfuromonadia</taxon>
        <taxon>Desulfuromonadales</taxon>
        <taxon>Geopsychrobacteraceae</taxon>
        <taxon>Malonomonas</taxon>
    </lineage>
</organism>
<keyword evidence="2" id="KW-0378">Hydrolase</keyword>
<feature type="domain" description="Nudix hydrolase" evidence="4">
    <location>
        <begin position="5"/>
        <end position="128"/>
    </location>
</feature>
<keyword evidence="3" id="KW-0460">Magnesium</keyword>
<gene>
    <name evidence="5" type="ORF">SAMN02745165_02104</name>
</gene>
<comment type="cofactor">
    <cofactor evidence="1">
        <name>Mg(2+)</name>
        <dbReference type="ChEBI" id="CHEBI:18420"/>
    </cofactor>
</comment>
<dbReference type="InterPro" id="IPR020084">
    <property type="entry name" value="NUDIX_hydrolase_CS"/>
</dbReference>
<evidence type="ECO:0000256" key="1">
    <source>
        <dbReference type="ARBA" id="ARBA00001946"/>
    </source>
</evidence>
<evidence type="ECO:0000256" key="2">
    <source>
        <dbReference type="ARBA" id="ARBA00022801"/>
    </source>
</evidence>
<dbReference type="PANTHER" id="PTHR43046">
    <property type="entry name" value="GDP-MANNOSE MANNOSYL HYDROLASE"/>
    <property type="match status" value="1"/>
</dbReference>
<dbReference type="Pfam" id="PF00293">
    <property type="entry name" value="NUDIX"/>
    <property type="match status" value="1"/>
</dbReference>
<dbReference type="STRING" id="1122189.SAMN02745165_02104"/>
<evidence type="ECO:0000256" key="3">
    <source>
        <dbReference type="ARBA" id="ARBA00022842"/>
    </source>
</evidence>
<dbReference type="GO" id="GO:0016787">
    <property type="term" value="F:hydrolase activity"/>
    <property type="evidence" value="ECO:0007669"/>
    <property type="project" value="UniProtKB-KW"/>
</dbReference>
<dbReference type="OrthoDB" id="5348044at2"/>